<name>A0A1M5CEE1_9RHOB</name>
<dbReference type="AlphaFoldDB" id="A0A1M5CEE1"/>
<reference evidence="2" key="1">
    <citation type="submission" date="2016-11" db="EMBL/GenBank/DDBJ databases">
        <authorList>
            <person name="Varghese N."/>
            <person name="Submissions S."/>
        </authorList>
    </citation>
    <scope>NUCLEOTIDE SEQUENCE [LARGE SCALE GENOMIC DNA]</scope>
    <source>
        <strain evidence="2">DSM 100566</strain>
    </source>
</reference>
<evidence type="ECO:0000313" key="1">
    <source>
        <dbReference type="EMBL" id="SHF52967.1"/>
    </source>
</evidence>
<protein>
    <submittedName>
        <fullName evidence="1">Uncharacterized protein</fullName>
    </submittedName>
</protein>
<accession>A0A1M5CEE1</accession>
<sequence length="80" mass="8762">MFLKRSSKWAAFATIIPRQTSLMNYVARTNPSFICATFLSARSDPAPDISSPNVTACFQSKAVSQTIYSVNETGPIAVMR</sequence>
<dbReference type="EMBL" id="FQUV01000007">
    <property type="protein sequence ID" value="SHF52967.1"/>
    <property type="molecule type" value="Genomic_DNA"/>
</dbReference>
<organism evidence="1 2">
    <name type="scientific">Litoreibacter ascidiaceicola</name>
    <dbReference type="NCBI Taxonomy" id="1486859"/>
    <lineage>
        <taxon>Bacteria</taxon>
        <taxon>Pseudomonadati</taxon>
        <taxon>Pseudomonadota</taxon>
        <taxon>Alphaproteobacteria</taxon>
        <taxon>Rhodobacterales</taxon>
        <taxon>Roseobacteraceae</taxon>
        <taxon>Litoreibacter</taxon>
    </lineage>
</organism>
<evidence type="ECO:0000313" key="2">
    <source>
        <dbReference type="Proteomes" id="UP000184144"/>
    </source>
</evidence>
<dbReference type="Proteomes" id="UP000184144">
    <property type="component" value="Unassembled WGS sequence"/>
</dbReference>
<keyword evidence="2" id="KW-1185">Reference proteome</keyword>
<proteinExistence type="predicted"/>
<gene>
    <name evidence="1" type="ORF">SAMN05444273_10784</name>
</gene>
<dbReference type="STRING" id="1486859.SAMN05444273_10784"/>